<feature type="transmembrane region" description="Helical" evidence="1">
    <location>
        <begin position="14"/>
        <end position="33"/>
    </location>
</feature>
<feature type="transmembrane region" description="Helical" evidence="1">
    <location>
        <begin position="258"/>
        <end position="279"/>
    </location>
</feature>
<keyword evidence="1" id="KW-0472">Membrane</keyword>
<proteinExistence type="predicted"/>
<accession>A0ABY7YL47</accession>
<evidence type="ECO:0008006" key="4">
    <source>
        <dbReference type="Google" id="ProtNLM"/>
    </source>
</evidence>
<evidence type="ECO:0000313" key="2">
    <source>
        <dbReference type="EMBL" id="WDR02030.1"/>
    </source>
</evidence>
<feature type="transmembrane region" description="Helical" evidence="1">
    <location>
        <begin position="401"/>
        <end position="417"/>
    </location>
</feature>
<dbReference type="Proteomes" id="UP001220530">
    <property type="component" value="Chromosome"/>
</dbReference>
<keyword evidence="1" id="KW-0812">Transmembrane</keyword>
<reference evidence="2 3" key="1">
    <citation type="submission" date="2023-02" db="EMBL/GenBank/DDBJ databases">
        <title>Devosia algicola sp. nov., isolated from the phycosphere of marine algae.</title>
        <authorList>
            <person name="Kim J.M."/>
            <person name="Lee J.K."/>
            <person name="Choi B.J."/>
            <person name="Bayburt H."/>
            <person name="Jeon C.O."/>
        </authorList>
    </citation>
    <scope>NUCLEOTIDE SEQUENCE [LARGE SCALE GENOMIC DNA]</scope>
    <source>
        <strain evidence="2 3">G20-9</strain>
    </source>
</reference>
<feature type="transmembrane region" description="Helical" evidence="1">
    <location>
        <begin position="291"/>
        <end position="308"/>
    </location>
</feature>
<gene>
    <name evidence="2" type="ORF">PSQ19_15295</name>
</gene>
<protein>
    <recommendedName>
        <fullName evidence="4">Glycosyltransferase RgtA/B/C/D-like domain-containing protein</fullName>
    </recommendedName>
</protein>
<keyword evidence="1" id="KW-1133">Transmembrane helix</keyword>
<dbReference type="EMBL" id="CP118246">
    <property type="protein sequence ID" value="WDR02030.1"/>
    <property type="molecule type" value="Genomic_DNA"/>
</dbReference>
<feature type="transmembrane region" description="Helical" evidence="1">
    <location>
        <begin position="377"/>
        <end position="395"/>
    </location>
</feature>
<dbReference type="RefSeq" id="WP_282218437.1">
    <property type="nucleotide sequence ID" value="NZ_CP118246.1"/>
</dbReference>
<name>A0ABY7YL47_9HYPH</name>
<organism evidence="2 3">
    <name type="scientific">Devosia algicola</name>
    <dbReference type="NCBI Taxonomy" id="3026418"/>
    <lineage>
        <taxon>Bacteria</taxon>
        <taxon>Pseudomonadati</taxon>
        <taxon>Pseudomonadota</taxon>
        <taxon>Alphaproteobacteria</taxon>
        <taxon>Hyphomicrobiales</taxon>
        <taxon>Devosiaceae</taxon>
        <taxon>Devosia</taxon>
    </lineage>
</organism>
<feature type="transmembrane region" description="Helical" evidence="1">
    <location>
        <begin position="106"/>
        <end position="124"/>
    </location>
</feature>
<feature type="transmembrane region" description="Helical" evidence="1">
    <location>
        <begin position="136"/>
        <end position="154"/>
    </location>
</feature>
<feature type="transmembrane region" description="Helical" evidence="1">
    <location>
        <begin position="345"/>
        <end position="365"/>
    </location>
</feature>
<feature type="transmembrane region" description="Helical" evidence="1">
    <location>
        <begin position="429"/>
        <end position="451"/>
    </location>
</feature>
<evidence type="ECO:0000313" key="3">
    <source>
        <dbReference type="Proteomes" id="UP001220530"/>
    </source>
</evidence>
<evidence type="ECO:0000256" key="1">
    <source>
        <dbReference type="SAM" id="Phobius"/>
    </source>
</evidence>
<keyword evidence="3" id="KW-1185">Reference proteome</keyword>
<feature type="transmembrane region" description="Helical" evidence="1">
    <location>
        <begin position="230"/>
        <end position="252"/>
    </location>
</feature>
<feature type="transmembrane region" description="Helical" evidence="1">
    <location>
        <begin position="185"/>
        <end position="218"/>
    </location>
</feature>
<sequence>MIDKTSAPGRINPVLVLAVFGIAVVTLVVRAVVGAAHTPLLADTDDAMRMVVVRDLINGQNWFDIVQHRLNAPFGAEVHWSRLVDLPIATIITLARPFSFGHAEQVAAYVWPLLLLLVLLWLSARLSLRLVGQQGVLPALILPVLSPAVTAEFTPGRIDHHSVQIILTLAIAWACVEAVKRDHFAVLAGVLCATALAIGTESVPAVITAIAAMALLWAIRADQGKNLRGFGISFALAGLVNLAIAVPPWRWFVPACDAISIFYVGGAVLVGVLFTALSFMPNAKTAHGRKFLGLAVAGIVGVALTLMIDPQCISGPYAAVDPWLVSHWLDAISEAKPWWDSIWELPAYTIAVSVPGFAGLIIIAVRAIRSRHDRAEWLVLLGFLAMATLVMALQVRGARLVTMPAIPAAAWLIVTLRKRYLNSAQLADAALLVGGWLTFSGIIMVVLVTLITGGQITPSNASQTNQPDRSACLLPDAFDALKKLPAQPLMNPIDLGSHILLNTAHSVVAAPYHRNTEGLLDAFHFFNQPIGSVRDILDKRGIGLVVTCPALPEMAGLPDAAPDSFVKLAPKGQLPDWLKPVSTSGPLNIYAVAPR</sequence>